<dbReference type="InterPro" id="IPR014729">
    <property type="entry name" value="Rossmann-like_a/b/a_fold"/>
</dbReference>
<feature type="binding site" evidence="4">
    <location>
        <position position="222"/>
    </location>
    <ligand>
        <name>FAD</name>
        <dbReference type="ChEBI" id="CHEBI:57692"/>
    </ligand>
</feature>
<dbReference type="Gene3D" id="1.25.40.80">
    <property type="match status" value="1"/>
</dbReference>
<dbReference type="GO" id="GO:0003677">
    <property type="term" value="F:DNA binding"/>
    <property type="evidence" value="ECO:0007669"/>
    <property type="project" value="TreeGrafter"/>
</dbReference>
<dbReference type="InterPro" id="IPR005101">
    <property type="entry name" value="Cryptochr/Photolyase_FAD-bd"/>
</dbReference>
<dbReference type="GO" id="GO:0071949">
    <property type="term" value="F:FAD binding"/>
    <property type="evidence" value="ECO:0007669"/>
    <property type="project" value="TreeGrafter"/>
</dbReference>
<keyword evidence="8" id="KW-0456">Lyase</keyword>
<dbReference type="PRINTS" id="PR00147">
    <property type="entry name" value="DNAPHOTLYASE"/>
</dbReference>
<evidence type="ECO:0000313" key="8">
    <source>
        <dbReference type="EMBL" id="KAA0916590.1"/>
    </source>
</evidence>
<dbReference type="AlphaFoldDB" id="A0A5A9ZHB1"/>
<reference evidence="8 9" key="1">
    <citation type="submission" date="2019-07" db="EMBL/GenBank/DDBJ databases">
        <title>Aquicoccus porphyridii gen. nov., sp. nov., isolated from a small marine red alga, Porphyridium marinum.</title>
        <authorList>
            <person name="Liu L."/>
        </authorList>
    </citation>
    <scope>NUCLEOTIDE SEQUENCE [LARGE SCALE GENOMIC DNA]</scope>
    <source>
        <strain evidence="8 9">L1 8-17</strain>
    </source>
</reference>
<comment type="caution">
    <text evidence="8">The sequence shown here is derived from an EMBL/GenBank/DDBJ whole genome shotgun (WGS) entry which is preliminary data.</text>
</comment>
<evidence type="ECO:0000256" key="1">
    <source>
        <dbReference type="ARBA" id="ARBA00001932"/>
    </source>
</evidence>
<dbReference type="Gene3D" id="3.40.50.620">
    <property type="entry name" value="HUPs"/>
    <property type="match status" value="1"/>
</dbReference>
<keyword evidence="6" id="KW-0157">Chromophore</keyword>
<evidence type="ECO:0000256" key="4">
    <source>
        <dbReference type="PIRSR" id="PIRSR602081-1"/>
    </source>
</evidence>
<feature type="site" description="Electron transfer via tryptophanyl radical" evidence="5">
    <location>
        <position position="381"/>
    </location>
</feature>
<dbReference type="GO" id="GO:0009416">
    <property type="term" value="P:response to light stimulus"/>
    <property type="evidence" value="ECO:0007669"/>
    <property type="project" value="TreeGrafter"/>
</dbReference>
<comment type="cofactor">
    <cofactor evidence="1">
        <name>(6R)-5,10-methylene-5,6,7,8-tetrahydrofolate</name>
        <dbReference type="ChEBI" id="CHEBI:15636"/>
    </cofactor>
</comment>
<feature type="binding site" evidence="4">
    <location>
        <begin position="234"/>
        <end position="238"/>
    </location>
    <ligand>
        <name>FAD</name>
        <dbReference type="ChEBI" id="CHEBI:57692"/>
    </ligand>
</feature>
<proteinExistence type="inferred from homology"/>
<dbReference type="EMBL" id="VINQ01000004">
    <property type="protein sequence ID" value="KAA0916590.1"/>
    <property type="molecule type" value="Genomic_DNA"/>
</dbReference>
<evidence type="ECO:0000313" key="9">
    <source>
        <dbReference type="Proteomes" id="UP000325291"/>
    </source>
</evidence>
<feature type="binding site" evidence="4">
    <location>
        <begin position="371"/>
        <end position="373"/>
    </location>
    <ligand>
        <name>FAD</name>
        <dbReference type="ChEBI" id="CHEBI:57692"/>
    </ligand>
</feature>
<dbReference type="SUPFAM" id="SSF48173">
    <property type="entry name" value="Cryptochrome/photolyase FAD-binding domain"/>
    <property type="match status" value="1"/>
</dbReference>
<dbReference type="InterPro" id="IPR036155">
    <property type="entry name" value="Crypto/Photolyase_N_sf"/>
</dbReference>
<evidence type="ECO:0000259" key="7">
    <source>
        <dbReference type="PROSITE" id="PS51645"/>
    </source>
</evidence>
<name>A0A5A9ZHB1_9RHOB</name>
<evidence type="ECO:0000256" key="6">
    <source>
        <dbReference type="RuleBase" id="RU004182"/>
    </source>
</evidence>
<dbReference type="Gene3D" id="1.10.579.10">
    <property type="entry name" value="DNA Cyclobutane Dipyrimidine Photolyase, subunit A, domain 3"/>
    <property type="match status" value="1"/>
</dbReference>
<dbReference type="GO" id="GO:0003904">
    <property type="term" value="F:deoxyribodipyrimidine photo-lyase activity"/>
    <property type="evidence" value="ECO:0007669"/>
    <property type="project" value="TreeGrafter"/>
</dbReference>
<dbReference type="SUPFAM" id="SSF52425">
    <property type="entry name" value="Cryptochrome/photolyase, N-terminal domain"/>
    <property type="match status" value="1"/>
</dbReference>
<dbReference type="InterPro" id="IPR006050">
    <property type="entry name" value="DNA_photolyase_N"/>
</dbReference>
<keyword evidence="2 4" id="KW-0285">Flavoprotein</keyword>
<feature type="site" description="Electron transfer via tryptophanyl radical" evidence="5">
    <location>
        <position position="358"/>
    </location>
</feature>
<comment type="cofactor">
    <cofactor evidence="4">
        <name>FAD</name>
        <dbReference type="ChEBI" id="CHEBI:57692"/>
    </cofactor>
    <text evidence="4">Binds 1 FAD per subunit.</text>
</comment>
<dbReference type="InterPro" id="IPR036134">
    <property type="entry name" value="Crypto/Photolyase_FAD-like_sf"/>
</dbReference>
<dbReference type="PROSITE" id="PS51645">
    <property type="entry name" value="PHR_CRY_ALPHA_BETA"/>
    <property type="match status" value="1"/>
</dbReference>
<dbReference type="InterPro" id="IPR002081">
    <property type="entry name" value="Cryptochrome/DNA_photolyase_1"/>
</dbReference>
<comment type="similarity">
    <text evidence="6">Belongs to the DNA photolyase family.</text>
</comment>
<dbReference type="Pfam" id="PF00875">
    <property type="entry name" value="DNA_photolyase"/>
    <property type="match status" value="1"/>
</dbReference>
<keyword evidence="9" id="KW-1185">Reference proteome</keyword>
<dbReference type="RefSeq" id="WP_111365053.1">
    <property type="nucleotide sequence ID" value="NZ_JASHJG010000014.1"/>
</dbReference>
<dbReference type="Pfam" id="PF03441">
    <property type="entry name" value="FAD_binding_7"/>
    <property type="match status" value="1"/>
</dbReference>
<organism evidence="8 9">
    <name type="scientific">Aquicoccus porphyridii</name>
    <dbReference type="NCBI Taxonomy" id="1852029"/>
    <lineage>
        <taxon>Bacteria</taxon>
        <taxon>Pseudomonadati</taxon>
        <taxon>Pseudomonadota</taxon>
        <taxon>Alphaproteobacteria</taxon>
        <taxon>Rhodobacterales</taxon>
        <taxon>Paracoccaceae</taxon>
        <taxon>Aquicoccus</taxon>
    </lineage>
</organism>
<feature type="binding site" evidence="4">
    <location>
        <position position="269"/>
    </location>
    <ligand>
        <name>FAD</name>
        <dbReference type="ChEBI" id="CHEBI:57692"/>
    </ligand>
</feature>
<keyword evidence="3 4" id="KW-0274">FAD</keyword>
<dbReference type="PANTHER" id="PTHR11455:SF9">
    <property type="entry name" value="CRYPTOCHROME CIRCADIAN CLOCK 5 ISOFORM X1"/>
    <property type="match status" value="1"/>
</dbReference>
<evidence type="ECO:0000256" key="5">
    <source>
        <dbReference type="PIRSR" id="PIRSR602081-2"/>
    </source>
</evidence>
<evidence type="ECO:0000256" key="2">
    <source>
        <dbReference type="ARBA" id="ARBA00022630"/>
    </source>
</evidence>
<accession>A0A5A9ZHB1</accession>
<feature type="domain" description="Photolyase/cryptochrome alpha/beta" evidence="7">
    <location>
        <begin position="5"/>
        <end position="130"/>
    </location>
</feature>
<protein>
    <submittedName>
        <fullName evidence="8">Deoxyribodipyrimidine photo-lyase</fullName>
    </submittedName>
</protein>
<gene>
    <name evidence="8" type="ORF">FLO80_07115</name>
</gene>
<sequence>MEQGVPRIWWVRRDLRLGDNAALSAAAEGGPVIALFIRDGQVDGLGAAPKWRLGEGLRVLEDALEVRGSRLILRTGTALDVLRAVIAETGAGAVHWSRLYDPLSRERDGEIKSALRSDGIMAQSHGGHLLHEPWSVETGTGGFYKVYTPFWKAVRGRDPGASLPEPRIAVPGGWPSSEQLDEWVLGTAMRRGAQVVARHCRPGEAAAEARLTEFIEADLAGYRDGRDMVAQGGTSGLSDYLALGEISPQRIWSVATAAREAGNPGAEAFLRQIVWRDFAHHLIHHTPHILNANWRDGWDRFPWSEDAVHPHFLAWKQGRTGIDFVDAAMREMYVTGHMHNRARMIVASYLTKHLLMHWKLGQAWFEECLTDWDPANNAMGWQWVAGSGPDAAPYFRIFNPETQAEKFDPKGEYRRRWLAEGQACPTDTALSFFEAIPESWGLAPGDARPAPLVGLKEGRERALAAYESNR</sequence>
<feature type="site" description="Electron transfer via tryptophanyl radical" evidence="5">
    <location>
        <position position="303"/>
    </location>
</feature>
<dbReference type="Proteomes" id="UP000325291">
    <property type="component" value="Unassembled WGS sequence"/>
</dbReference>
<dbReference type="PANTHER" id="PTHR11455">
    <property type="entry name" value="CRYPTOCHROME"/>
    <property type="match status" value="1"/>
</dbReference>
<evidence type="ECO:0000256" key="3">
    <source>
        <dbReference type="ARBA" id="ARBA00022827"/>
    </source>
</evidence>